<protein>
    <submittedName>
        <fullName evidence="2">Uncharacterized protein</fullName>
    </submittedName>
</protein>
<evidence type="ECO:0000256" key="1">
    <source>
        <dbReference type="SAM" id="MobiDB-lite"/>
    </source>
</evidence>
<gene>
    <name evidence="2" type="ORF">SSPO_094660</name>
</gene>
<sequence>MLGVQIGAAVFGGVGGRVGDELPGGVAHQAADVDMAEAGARPAAEESRHEFLERVWTEVPRTHETAAHGLPFRGPGQACGPGPLS</sequence>
<feature type="region of interest" description="Disordered" evidence="1">
    <location>
        <begin position="66"/>
        <end position="85"/>
    </location>
</feature>
<evidence type="ECO:0000313" key="2">
    <source>
        <dbReference type="EMBL" id="BBJ46748.1"/>
    </source>
</evidence>
<name>A0A499V2Y6_9ACTN</name>
<evidence type="ECO:0000313" key="3">
    <source>
        <dbReference type="Proteomes" id="UP000463951"/>
    </source>
</evidence>
<reference evidence="2 3" key="1">
    <citation type="journal article" date="2020" name="Int. J. Syst. Evol. Microbiol.">
        <title>Reclassification of Streptomyces castelarensis and Streptomyces sporoclivatus as later heterotypic synonyms of Streptomyces antimycoticus.</title>
        <authorList>
            <person name="Komaki H."/>
            <person name="Tamura T."/>
        </authorList>
    </citation>
    <scope>NUCLEOTIDE SEQUENCE [LARGE SCALE GENOMIC DNA]</scope>
    <source>
        <strain evidence="2 3">NBRC 100767</strain>
    </source>
</reference>
<proteinExistence type="predicted"/>
<dbReference type="AlphaFoldDB" id="A0A499V2Y6"/>
<dbReference type="Proteomes" id="UP000463951">
    <property type="component" value="Chromosome"/>
</dbReference>
<dbReference type="EMBL" id="AP019620">
    <property type="protein sequence ID" value="BBJ46748.1"/>
    <property type="molecule type" value="Genomic_DNA"/>
</dbReference>
<organism evidence="2 3">
    <name type="scientific">Streptomyces antimycoticus</name>
    <dbReference type="NCBI Taxonomy" id="68175"/>
    <lineage>
        <taxon>Bacteria</taxon>
        <taxon>Bacillati</taxon>
        <taxon>Actinomycetota</taxon>
        <taxon>Actinomycetes</taxon>
        <taxon>Kitasatosporales</taxon>
        <taxon>Streptomycetaceae</taxon>
        <taxon>Streptomyces</taxon>
        <taxon>Streptomyces violaceusniger group</taxon>
    </lineage>
</organism>
<accession>A0A499V2Y6</accession>